<name>A0A835XPM1_9CHLO</name>
<reference evidence="2" key="1">
    <citation type="journal article" date="2020" name="bioRxiv">
        <title>Comparative genomics of Chlamydomonas.</title>
        <authorList>
            <person name="Craig R.J."/>
            <person name="Hasan A.R."/>
            <person name="Ness R.W."/>
            <person name="Keightley P.D."/>
        </authorList>
    </citation>
    <scope>NUCLEOTIDE SEQUENCE</scope>
    <source>
        <strain evidence="2">CCAP 11/70</strain>
    </source>
</reference>
<dbReference type="OrthoDB" id="504357at2759"/>
<dbReference type="Pfam" id="PF05755">
    <property type="entry name" value="REF"/>
    <property type="match status" value="1"/>
</dbReference>
<comment type="similarity">
    <text evidence="1">Belongs to the REF/SRPP family.</text>
</comment>
<comment type="caution">
    <text evidence="2">The sequence shown here is derived from an EMBL/GenBank/DDBJ whole genome shotgun (WGS) entry which is preliminary data.</text>
</comment>
<protein>
    <submittedName>
        <fullName evidence="2">Uncharacterized protein</fullName>
    </submittedName>
</protein>
<evidence type="ECO:0000256" key="1">
    <source>
        <dbReference type="ARBA" id="ARBA00009737"/>
    </source>
</evidence>
<accession>A0A835XPM1</accession>
<gene>
    <name evidence="2" type="ORF">HYH03_012774</name>
</gene>
<dbReference type="Proteomes" id="UP000612055">
    <property type="component" value="Unassembled WGS sequence"/>
</dbReference>
<organism evidence="2 3">
    <name type="scientific">Edaphochlamys debaryana</name>
    <dbReference type="NCBI Taxonomy" id="47281"/>
    <lineage>
        <taxon>Eukaryota</taxon>
        <taxon>Viridiplantae</taxon>
        <taxon>Chlorophyta</taxon>
        <taxon>core chlorophytes</taxon>
        <taxon>Chlorophyceae</taxon>
        <taxon>CS clade</taxon>
        <taxon>Chlamydomonadales</taxon>
        <taxon>Chlamydomonadales incertae sedis</taxon>
        <taxon>Edaphochlamys</taxon>
    </lineage>
</organism>
<dbReference type="InterPro" id="IPR008802">
    <property type="entry name" value="REF"/>
</dbReference>
<proteinExistence type="inferred from homology"/>
<keyword evidence="3" id="KW-1185">Reference proteome</keyword>
<evidence type="ECO:0000313" key="2">
    <source>
        <dbReference type="EMBL" id="KAG2488777.1"/>
    </source>
</evidence>
<sequence>MADESKLKRLGFVQSYSARLASGAAYVEGCYQAAKPWVVPQAAVPHVAKAEDTVLAYAAPIVTKVSDSAEQLLLNTDAKVDQFFLSTANMLTHTRELTKANLDAFAGAADKYYQMVKSTADYLTAKLSTDLSVAKAREVLGHSLDKAKELADPDAAVRAVYDAWQQFAAIPAVAKTLATAAPVTTKTFEAFVAAHDKLVTSPLYKRSVSLGASTLGWAATTTPYKLGATYLYPFVQTVADPALDKVAKSTYINATLKYWAPVAAA</sequence>
<dbReference type="AlphaFoldDB" id="A0A835XPM1"/>
<dbReference type="EMBL" id="JAEHOE010000080">
    <property type="protein sequence ID" value="KAG2488777.1"/>
    <property type="molecule type" value="Genomic_DNA"/>
</dbReference>
<evidence type="ECO:0000313" key="3">
    <source>
        <dbReference type="Proteomes" id="UP000612055"/>
    </source>
</evidence>